<dbReference type="EMBL" id="OC892723">
    <property type="protein sequence ID" value="CAD7646864.1"/>
    <property type="molecule type" value="Genomic_DNA"/>
</dbReference>
<feature type="non-terminal residue" evidence="4">
    <location>
        <position position="265"/>
    </location>
</feature>
<dbReference type="OrthoDB" id="6505093at2759"/>
<accession>A0A7R9LS39</accession>
<reference evidence="4" key="1">
    <citation type="submission" date="2020-11" db="EMBL/GenBank/DDBJ databases">
        <authorList>
            <person name="Tran Van P."/>
        </authorList>
    </citation>
    <scope>NUCLEOTIDE SEQUENCE</scope>
</reference>
<dbReference type="Gene3D" id="2.10.70.10">
    <property type="entry name" value="Complement Module, domain 1"/>
    <property type="match status" value="1"/>
</dbReference>
<keyword evidence="1" id="KW-1015">Disulfide bond</keyword>
<gene>
    <name evidence="4" type="ORF">OSB1V03_LOCUS21178</name>
</gene>
<sequence>YHLLNVSVEESLQLNLTAAVSVGPHRTCRHVFRDLKKLWRFGTKVEFNFECDANSDADYKEDLRNPSNEIIIETKSSKPIAYKLIMVLLGEAYHIPITNQAICGEPQEPYGLVTRILWPDINYTIQCLESWDYVSESNPDLPDTTIHKRQCAYDMRWKGTYPSCVPKTVCPIPEGEDNQINPEFTTVRFNDVFYFNQTKWYAIDGTTVQYQCNSPQTEVLLGDAIHVCKDGQWIGTQPNCFDLSDLKVRKVKNRASDVEELTENK</sequence>
<dbReference type="SUPFAM" id="SSF57535">
    <property type="entry name" value="Complement control module/SCR domain"/>
    <property type="match status" value="1"/>
</dbReference>
<comment type="caution">
    <text evidence="2">Lacks conserved residue(s) required for the propagation of feature annotation.</text>
</comment>
<dbReference type="AlphaFoldDB" id="A0A7R9LS39"/>
<evidence type="ECO:0000313" key="5">
    <source>
        <dbReference type="Proteomes" id="UP000759131"/>
    </source>
</evidence>
<dbReference type="PROSITE" id="PS50923">
    <property type="entry name" value="SUSHI"/>
    <property type="match status" value="1"/>
</dbReference>
<evidence type="ECO:0000313" key="4">
    <source>
        <dbReference type="EMBL" id="CAD7646864.1"/>
    </source>
</evidence>
<dbReference type="EMBL" id="CAJPIZ010038148">
    <property type="protein sequence ID" value="CAG2121232.1"/>
    <property type="molecule type" value="Genomic_DNA"/>
</dbReference>
<dbReference type="InterPro" id="IPR000436">
    <property type="entry name" value="Sushi_SCR_CCP_dom"/>
</dbReference>
<evidence type="ECO:0000256" key="1">
    <source>
        <dbReference type="ARBA" id="ARBA00023157"/>
    </source>
</evidence>
<feature type="domain" description="Sushi" evidence="3">
    <location>
        <begin position="168"/>
        <end position="242"/>
    </location>
</feature>
<proteinExistence type="predicted"/>
<evidence type="ECO:0000256" key="2">
    <source>
        <dbReference type="PROSITE-ProRule" id="PRU00302"/>
    </source>
</evidence>
<keyword evidence="2" id="KW-0768">Sushi</keyword>
<protein>
    <recommendedName>
        <fullName evidence="3">Sushi domain-containing protein</fullName>
    </recommendedName>
</protein>
<evidence type="ECO:0000259" key="3">
    <source>
        <dbReference type="PROSITE" id="PS50923"/>
    </source>
</evidence>
<name>A0A7R9LS39_9ACAR</name>
<dbReference type="Proteomes" id="UP000759131">
    <property type="component" value="Unassembled WGS sequence"/>
</dbReference>
<organism evidence="4">
    <name type="scientific">Medioppia subpectinata</name>
    <dbReference type="NCBI Taxonomy" id="1979941"/>
    <lineage>
        <taxon>Eukaryota</taxon>
        <taxon>Metazoa</taxon>
        <taxon>Ecdysozoa</taxon>
        <taxon>Arthropoda</taxon>
        <taxon>Chelicerata</taxon>
        <taxon>Arachnida</taxon>
        <taxon>Acari</taxon>
        <taxon>Acariformes</taxon>
        <taxon>Sarcoptiformes</taxon>
        <taxon>Oribatida</taxon>
        <taxon>Brachypylina</taxon>
        <taxon>Oppioidea</taxon>
        <taxon>Oppiidae</taxon>
        <taxon>Medioppia</taxon>
    </lineage>
</organism>
<keyword evidence="5" id="KW-1185">Reference proteome</keyword>
<dbReference type="InterPro" id="IPR035976">
    <property type="entry name" value="Sushi/SCR/CCP_sf"/>
</dbReference>